<proteinExistence type="predicted"/>
<reference evidence="3" key="1">
    <citation type="journal article" date="2010" name="Nat. Biotechnol.">
        <title>Draft genome sequence of the oilseed species Ricinus communis.</title>
        <authorList>
            <person name="Chan A.P."/>
            <person name="Crabtree J."/>
            <person name="Zhao Q."/>
            <person name="Lorenzi H."/>
            <person name="Orvis J."/>
            <person name="Puiu D."/>
            <person name="Melake-Berhan A."/>
            <person name="Jones K.M."/>
            <person name="Redman J."/>
            <person name="Chen G."/>
            <person name="Cahoon E.B."/>
            <person name="Gedil M."/>
            <person name="Stanke M."/>
            <person name="Haas B.J."/>
            <person name="Wortman J.R."/>
            <person name="Fraser-Liggett C.M."/>
            <person name="Ravel J."/>
            <person name="Rabinowicz P.D."/>
        </authorList>
    </citation>
    <scope>NUCLEOTIDE SEQUENCE [LARGE SCALE GENOMIC DNA]</scope>
    <source>
        <strain evidence="3">cv. Hale</strain>
    </source>
</reference>
<dbReference type="InParanoid" id="B9SC44"/>
<dbReference type="InterPro" id="IPR029472">
    <property type="entry name" value="Copia-like_N"/>
</dbReference>
<keyword evidence="3" id="KW-1185">Reference proteome</keyword>
<dbReference type="PANTHER" id="PTHR37610:SF40">
    <property type="entry name" value="OS01G0909600 PROTEIN"/>
    <property type="match status" value="1"/>
</dbReference>
<sequence length="124" mass="13855">MAETGDSIPANTITIAVDSSNSSQETNHSQNNDSSGMHLISILLNENNYIPWNRSMKLALGAKDKLGYINGENAEPASTAKEYKLLFQRSMQRDSSIAALLRIYGKKYKKGLERVMVLWNIKFS</sequence>
<protein>
    <recommendedName>
        <fullName evidence="1">Retrotransposon Copia-like N-terminal domain-containing protein</fullName>
    </recommendedName>
</protein>
<dbReference type="AlphaFoldDB" id="B9SC44"/>
<evidence type="ECO:0000313" key="2">
    <source>
        <dbReference type="EMBL" id="EEF38758.1"/>
    </source>
</evidence>
<dbReference type="EMBL" id="EQ973919">
    <property type="protein sequence ID" value="EEF38758.1"/>
    <property type="molecule type" value="Genomic_DNA"/>
</dbReference>
<dbReference type="PANTHER" id="PTHR37610">
    <property type="entry name" value="CCHC-TYPE DOMAIN-CONTAINING PROTEIN"/>
    <property type="match status" value="1"/>
</dbReference>
<evidence type="ECO:0000259" key="1">
    <source>
        <dbReference type="Pfam" id="PF14244"/>
    </source>
</evidence>
<gene>
    <name evidence="2" type="ORF">RCOM_1407370</name>
</gene>
<accession>B9SC44</accession>
<feature type="domain" description="Retrotransposon Copia-like N-terminal" evidence="1">
    <location>
        <begin position="31"/>
        <end position="77"/>
    </location>
</feature>
<dbReference type="Pfam" id="PF14244">
    <property type="entry name" value="Retrotran_gag_3"/>
    <property type="match status" value="1"/>
</dbReference>
<evidence type="ECO:0000313" key="3">
    <source>
        <dbReference type="Proteomes" id="UP000008311"/>
    </source>
</evidence>
<name>B9SC44_RICCO</name>
<organism evidence="2 3">
    <name type="scientific">Ricinus communis</name>
    <name type="common">Castor bean</name>
    <dbReference type="NCBI Taxonomy" id="3988"/>
    <lineage>
        <taxon>Eukaryota</taxon>
        <taxon>Viridiplantae</taxon>
        <taxon>Streptophyta</taxon>
        <taxon>Embryophyta</taxon>
        <taxon>Tracheophyta</taxon>
        <taxon>Spermatophyta</taxon>
        <taxon>Magnoliopsida</taxon>
        <taxon>eudicotyledons</taxon>
        <taxon>Gunneridae</taxon>
        <taxon>Pentapetalae</taxon>
        <taxon>rosids</taxon>
        <taxon>fabids</taxon>
        <taxon>Malpighiales</taxon>
        <taxon>Euphorbiaceae</taxon>
        <taxon>Acalyphoideae</taxon>
        <taxon>Acalypheae</taxon>
        <taxon>Ricinus</taxon>
    </lineage>
</organism>
<dbReference type="Proteomes" id="UP000008311">
    <property type="component" value="Unassembled WGS sequence"/>
</dbReference>